<dbReference type="Proteomes" id="UP000197050">
    <property type="component" value="Chromosome"/>
</dbReference>
<accession>A0A1Z3U5I1</accession>
<dbReference type="GeneID" id="34016403"/>
<dbReference type="Gene3D" id="1.10.1750.10">
    <property type="match status" value="1"/>
</dbReference>
<dbReference type="RefSeq" id="WP_088582212.1">
    <property type="nucleotide sequence ID" value="NZ_CP022048.2"/>
</dbReference>
<dbReference type="KEGG" id="bvc:CEP68_02150"/>
<dbReference type="AlphaFoldDB" id="A0A1Z3U5I1"/>
<dbReference type="EMBL" id="CP022048">
    <property type="protein sequence ID" value="ASE38400.1"/>
    <property type="molecule type" value="Genomic_DNA"/>
</dbReference>
<dbReference type="SUPFAM" id="SSF48295">
    <property type="entry name" value="TrpR-like"/>
    <property type="match status" value="1"/>
</dbReference>
<name>A0A1Z3U5I1_BREVE</name>
<organism evidence="1 2">
    <name type="scientific">Brevundimonas vesicularis</name>
    <name type="common">Pseudomonas vesicularis</name>
    <dbReference type="NCBI Taxonomy" id="41276"/>
    <lineage>
        <taxon>Bacteria</taxon>
        <taxon>Pseudomonadati</taxon>
        <taxon>Pseudomonadota</taxon>
        <taxon>Alphaproteobacteria</taxon>
        <taxon>Caulobacterales</taxon>
        <taxon>Caulobacteraceae</taxon>
        <taxon>Brevundimonas</taxon>
    </lineage>
</organism>
<dbReference type="InterPro" id="IPR010921">
    <property type="entry name" value="Trp_repressor/repl_initiator"/>
</dbReference>
<reference evidence="2" key="1">
    <citation type="submission" date="2017-06" db="EMBL/GenBank/DDBJ databases">
        <title>FDA dAtabase for Regulatory Grade micrObial Sequences (FDA-ARGOS): Supporting development and validation of Infectious Disease Dx tests.</title>
        <authorList>
            <person name="Minogue T."/>
            <person name="Wolcott M."/>
            <person name="Wasieloski L."/>
            <person name="Aguilar W."/>
            <person name="Moore D."/>
            <person name="Tallon L."/>
            <person name="Sadzewicz L."/>
            <person name="Sengamalay N."/>
            <person name="Ott S."/>
            <person name="Godinez A."/>
            <person name="Nagaraj S."/>
            <person name="Nadendla S."/>
            <person name="Geyer C."/>
            <person name="Sichtig H."/>
        </authorList>
    </citation>
    <scope>NUCLEOTIDE SEQUENCE [LARGE SCALE GENOMIC DNA]</scope>
    <source>
        <strain evidence="2">FDAARGOS_289</strain>
    </source>
</reference>
<gene>
    <name evidence="1" type="ORF">CEP68_02150</name>
</gene>
<protein>
    <submittedName>
        <fullName evidence="1">Uncharacterized protein</fullName>
    </submittedName>
</protein>
<evidence type="ECO:0000313" key="2">
    <source>
        <dbReference type="Proteomes" id="UP000197050"/>
    </source>
</evidence>
<proteinExistence type="predicted"/>
<dbReference type="GO" id="GO:0043565">
    <property type="term" value="F:sequence-specific DNA binding"/>
    <property type="evidence" value="ECO:0007669"/>
    <property type="project" value="InterPro"/>
</dbReference>
<sequence>MTAFALAYSAFPAPAPGPTLTPRVGSPRRAAILTALAAAAMETRDLKGVLVLARSGRPRSLIGCGGRFRWLALSALTTLYPEADAEALRTALGCKASRDRRQHEPSRRAALVARETWPEDVVTGVARAVADNEDAQLTAAWIWPVACGVAAEHTGADAAVVGRITGARDKPPRAVGQARKLAVYLTMTEGDVNATAMAAASGLNKDTVRHHVASVEDARDEDGALDDQLETLAGELRRRLDEELSQW</sequence>
<evidence type="ECO:0000313" key="1">
    <source>
        <dbReference type="EMBL" id="ASE38400.1"/>
    </source>
</evidence>